<sequence length="110" mass="11672">MPLLRDFAYVRSGDKGDVVSVGVIARRPQDYPVLLASLTPERVKALFGDWVQGAVEIYPMDNIEAVVVIMRGALGGGATRTLRLDQTGKAMGNGLLRLEAVMPSGGSEAA</sequence>
<comment type="caution">
    <text evidence="2">The sequence shown here is derived from an EMBL/GenBank/DDBJ whole genome shotgun (WGS) entry which is preliminary data.</text>
</comment>
<dbReference type="OrthoDB" id="21390at2"/>
<organism evidence="2 3">
    <name type="scientific">Xanthobacter tagetidis</name>
    <dbReference type="NCBI Taxonomy" id="60216"/>
    <lineage>
        <taxon>Bacteria</taxon>
        <taxon>Pseudomonadati</taxon>
        <taxon>Pseudomonadota</taxon>
        <taxon>Alphaproteobacteria</taxon>
        <taxon>Hyphomicrobiales</taxon>
        <taxon>Xanthobacteraceae</taxon>
        <taxon>Xanthobacter</taxon>
    </lineage>
</organism>
<dbReference type="InterPro" id="IPR056362">
    <property type="entry name" value="AtuA-like_ferredoxin_dom"/>
</dbReference>
<protein>
    <recommendedName>
        <fullName evidence="1">AtuA-like ferredoxin-fold domain-containing protein</fullName>
    </recommendedName>
</protein>
<dbReference type="EMBL" id="RCTF01000001">
    <property type="protein sequence ID" value="RLP81460.1"/>
    <property type="molecule type" value="Genomic_DNA"/>
</dbReference>
<evidence type="ECO:0000313" key="2">
    <source>
        <dbReference type="EMBL" id="RLP81460.1"/>
    </source>
</evidence>
<name>A0A3L7APD1_9HYPH</name>
<proteinExistence type="predicted"/>
<dbReference type="RefSeq" id="WP_121621275.1">
    <property type="nucleotide sequence ID" value="NZ_JACIIW010000004.1"/>
</dbReference>
<dbReference type="AlphaFoldDB" id="A0A3L7APD1"/>
<feature type="domain" description="AtuA-like ferredoxin-fold" evidence="1">
    <location>
        <begin position="4"/>
        <end position="99"/>
    </location>
</feature>
<reference evidence="2 3" key="1">
    <citation type="submission" date="2018-10" db="EMBL/GenBank/DDBJ databases">
        <title>Xanthobacter tagetidis genome sequencing and assembly.</title>
        <authorList>
            <person name="Maclea K.S."/>
            <person name="Goen A.E."/>
            <person name="Fatima S.A."/>
        </authorList>
    </citation>
    <scope>NUCLEOTIDE SEQUENCE [LARGE SCALE GENOMIC DNA]</scope>
    <source>
        <strain evidence="2 3">ATCC 700314</strain>
    </source>
</reference>
<keyword evidence="3" id="KW-1185">Reference proteome</keyword>
<dbReference type="Pfam" id="PF23544">
    <property type="entry name" value="AtuA_ferredoxin"/>
    <property type="match status" value="1"/>
</dbReference>
<dbReference type="PANTHER" id="PTHR47708">
    <property type="match status" value="1"/>
</dbReference>
<evidence type="ECO:0000259" key="1">
    <source>
        <dbReference type="Pfam" id="PF23544"/>
    </source>
</evidence>
<evidence type="ECO:0000313" key="3">
    <source>
        <dbReference type="Proteomes" id="UP000269692"/>
    </source>
</evidence>
<accession>A0A3L7APD1</accession>
<dbReference type="Proteomes" id="UP000269692">
    <property type="component" value="Unassembled WGS sequence"/>
</dbReference>
<gene>
    <name evidence="2" type="ORF">D9R14_00125</name>
</gene>
<dbReference type="PANTHER" id="PTHR47708:SF2">
    <property type="entry name" value="SI:CH73-132F6.5"/>
    <property type="match status" value="1"/>
</dbReference>